<reference evidence="2 3" key="1">
    <citation type="submission" date="2020-01" db="EMBL/GenBank/DDBJ databases">
        <title>Jiella pacifica sp. nov.</title>
        <authorList>
            <person name="Xue Z."/>
            <person name="Zhu S."/>
            <person name="Chen J."/>
            <person name="Yang J."/>
        </authorList>
    </citation>
    <scope>NUCLEOTIDE SEQUENCE [LARGE SCALE GENOMIC DNA]</scope>
    <source>
        <strain evidence="2 3">40Bstr34</strain>
    </source>
</reference>
<dbReference type="Proteomes" id="UP000469011">
    <property type="component" value="Unassembled WGS sequence"/>
</dbReference>
<dbReference type="AlphaFoldDB" id="A0A6N9T082"/>
<feature type="chain" id="PRO_5027007383" description="Invasion protein IalB, involved in pathogenesis" evidence="1">
    <location>
        <begin position="33"/>
        <end position="159"/>
    </location>
</feature>
<evidence type="ECO:0008006" key="4">
    <source>
        <dbReference type="Google" id="ProtNLM"/>
    </source>
</evidence>
<evidence type="ECO:0000313" key="2">
    <source>
        <dbReference type="EMBL" id="NDW03615.1"/>
    </source>
</evidence>
<protein>
    <recommendedName>
        <fullName evidence="4">Invasion protein IalB, involved in pathogenesis</fullName>
    </recommendedName>
</protein>
<organism evidence="2 3">
    <name type="scientific">Jiella pacifica</name>
    <dbReference type="NCBI Taxonomy" id="2696469"/>
    <lineage>
        <taxon>Bacteria</taxon>
        <taxon>Pseudomonadati</taxon>
        <taxon>Pseudomonadota</taxon>
        <taxon>Alphaproteobacteria</taxon>
        <taxon>Hyphomicrobiales</taxon>
        <taxon>Aurantimonadaceae</taxon>
        <taxon>Jiella</taxon>
    </lineage>
</organism>
<comment type="caution">
    <text evidence="2">The sequence shown here is derived from an EMBL/GenBank/DDBJ whole genome shotgun (WGS) entry which is preliminary data.</text>
</comment>
<name>A0A6N9T082_9HYPH</name>
<sequence length="159" mass="16592">MQPKMMTSRALRFGLSLFLLPSLCAAPSPAYAAGWRFAGGEAGLWADGGFNGLAVGCQGRALSLSFFGFAARLQPAMTYSVVLTVDDTARRFRARPERRAGAPRQALVASVSGETAVDLVEALRKGRKAEVATPAGRYDLPLSGSAKALDALVASSGCP</sequence>
<keyword evidence="3" id="KW-1185">Reference proteome</keyword>
<proteinExistence type="predicted"/>
<evidence type="ECO:0000313" key="3">
    <source>
        <dbReference type="Proteomes" id="UP000469011"/>
    </source>
</evidence>
<keyword evidence="1" id="KW-0732">Signal</keyword>
<evidence type="ECO:0000256" key="1">
    <source>
        <dbReference type="SAM" id="SignalP"/>
    </source>
</evidence>
<accession>A0A6N9T082</accession>
<dbReference type="EMBL" id="JAAAMG010000002">
    <property type="protein sequence ID" value="NDW03615.1"/>
    <property type="molecule type" value="Genomic_DNA"/>
</dbReference>
<feature type="signal peptide" evidence="1">
    <location>
        <begin position="1"/>
        <end position="32"/>
    </location>
</feature>
<gene>
    <name evidence="2" type="ORF">GTK09_04175</name>
</gene>